<dbReference type="Proteomes" id="UP000276309">
    <property type="component" value="Chromosome"/>
</dbReference>
<feature type="transmembrane region" description="Helical" evidence="1">
    <location>
        <begin position="311"/>
        <end position="329"/>
    </location>
</feature>
<keyword evidence="3" id="KW-0012">Acyltransferase</keyword>
<keyword evidence="4" id="KW-1185">Reference proteome</keyword>
<dbReference type="PANTHER" id="PTHR31605">
    <property type="entry name" value="GLYCEROL-3-PHOSPHATE O-ACYLTRANSFERASE 1"/>
    <property type="match status" value="1"/>
</dbReference>
<dbReference type="GO" id="GO:0008654">
    <property type="term" value="P:phospholipid biosynthetic process"/>
    <property type="evidence" value="ECO:0007669"/>
    <property type="project" value="TreeGrafter"/>
</dbReference>
<organism evidence="3 4">
    <name type="scientific">Euzebyella marina</name>
    <dbReference type="NCBI Taxonomy" id="1761453"/>
    <lineage>
        <taxon>Bacteria</taxon>
        <taxon>Pseudomonadati</taxon>
        <taxon>Bacteroidota</taxon>
        <taxon>Flavobacteriia</taxon>
        <taxon>Flavobacteriales</taxon>
        <taxon>Flavobacteriaceae</taxon>
        <taxon>Euzebyella</taxon>
    </lineage>
</organism>
<evidence type="ECO:0000313" key="3">
    <source>
        <dbReference type="EMBL" id="AYN68765.1"/>
    </source>
</evidence>
<dbReference type="EMBL" id="CP032050">
    <property type="protein sequence ID" value="AYN68765.1"/>
    <property type="molecule type" value="Genomic_DNA"/>
</dbReference>
<feature type="transmembrane region" description="Helical" evidence="1">
    <location>
        <begin position="284"/>
        <end position="305"/>
    </location>
</feature>
<evidence type="ECO:0000259" key="2">
    <source>
        <dbReference type="SMART" id="SM00563"/>
    </source>
</evidence>
<dbReference type="SMART" id="SM00563">
    <property type="entry name" value="PlsC"/>
    <property type="match status" value="1"/>
</dbReference>
<dbReference type="SUPFAM" id="SSF69593">
    <property type="entry name" value="Glycerol-3-phosphate (1)-acyltransferase"/>
    <property type="match status" value="1"/>
</dbReference>
<dbReference type="GO" id="GO:0016287">
    <property type="term" value="F:glycerone-phosphate O-acyltransferase activity"/>
    <property type="evidence" value="ECO:0007669"/>
    <property type="project" value="TreeGrafter"/>
</dbReference>
<keyword evidence="3" id="KW-0808">Transferase</keyword>
<dbReference type="PANTHER" id="PTHR31605:SF0">
    <property type="entry name" value="GLYCEROL-3-PHOSPHATE O-ACYLTRANSFERASE 1"/>
    <property type="match status" value="1"/>
</dbReference>
<gene>
    <name evidence="3" type="ORF">D1013_15955</name>
</gene>
<dbReference type="KEGG" id="emar:D1013_15955"/>
<feature type="domain" description="Phospholipid/glycerol acyltransferase" evidence="2">
    <location>
        <begin position="26"/>
        <end position="153"/>
    </location>
</feature>
<dbReference type="OrthoDB" id="9806008at2"/>
<keyword evidence="1" id="KW-0812">Transmembrane</keyword>
<dbReference type="RefSeq" id="WP_121849777.1">
    <property type="nucleotide sequence ID" value="NZ_CP032050.1"/>
</dbReference>
<keyword evidence="1" id="KW-1133">Transmembrane helix</keyword>
<dbReference type="CDD" id="cd07992">
    <property type="entry name" value="LPLAT_AAK14816-like"/>
    <property type="match status" value="1"/>
</dbReference>
<proteinExistence type="predicted"/>
<dbReference type="GO" id="GO:0004366">
    <property type="term" value="F:glycerol-3-phosphate O-acyltransferase activity"/>
    <property type="evidence" value="ECO:0007669"/>
    <property type="project" value="TreeGrafter"/>
</dbReference>
<evidence type="ECO:0000256" key="1">
    <source>
        <dbReference type="SAM" id="Phobius"/>
    </source>
</evidence>
<feature type="transmembrane region" description="Helical" evidence="1">
    <location>
        <begin position="252"/>
        <end position="272"/>
    </location>
</feature>
<protein>
    <submittedName>
        <fullName evidence="3">Glycerol acyltransferase</fullName>
    </submittedName>
</protein>
<reference evidence="3 4" key="1">
    <citation type="submission" date="2018-08" db="EMBL/GenBank/DDBJ databases">
        <title>The reduced genetic potential of extracellular carbohydrate catabolism in Euzebyella marina RN62, a Flavobacteriia bacterium isolated from the hadal water.</title>
        <authorList>
            <person name="Xue C."/>
        </authorList>
    </citation>
    <scope>NUCLEOTIDE SEQUENCE [LARGE SCALE GENOMIC DNA]</scope>
    <source>
        <strain evidence="3 4">RN62</strain>
    </source>
</reference>
<name>A0A3G2L919_9FLAO</name>
<dbReference type="AlphaFoldDB" id="A0A3G2L919"/>
<evidence type="ECO:0000313" key="4">
    <source>
        <dbReference type="Proteomes" id="UP000276309"/>
    </source>
</evidence>
<dbReference type="InterPro" id="IPR002123">
    <property type="entry name" value="Plipid/glycerol_acylTrfase"/>
</dbReference>
<sequence>MKISLHFYFGKIEVHGLENIPKNGAVLFLPNHQKALMDVLLIVVDCQRKPYFLARSDIFRKKVLKGFFAFLRMIPIYRMRDGRKSLANNEVVFNQCAQLFKKEEAIVIFPEANHNLRRRVRPLSKGFTRIVFNSLGGNPNGEILLVPVGLNYQEKGRFPDRVALYYGKPIASSRFYDVHNANESTTALKLAVSGELKKLTTHIEDASNYEAIEKALINQKVDFLNPKEVNNAIQHLDFNTYSSSTIKKGLNFFDLLFKTLNILWLLPWYFLVKPKVWEPEFLSTMRFAYAMVVYPSYLLILGAAFFIFADILLAIGVILAIFTFNFLYVRTR</sequence>
<dbReference type="InterPro" id="IPR052744">
    <property type="entry name" value="GPAT/DAPAT"/>
</dbReference>
<accession>A0A3G2L919</accession>
<keyword evidence="1" id="KW-0472">Membrane</keyword>
<dbReference type="Pfam" id="PF01553">
    <property type="entry name" value="Acyltransferase"/>
    <property type="match status" value="1"/>
</dbReference>